<dbReference type="RefSeq" id="WP_133276163.1">
    <property type="nucleotide sequence ID" value="NZ_CP037933.1"/>
</dbReference>
<accession>A0A4P6Y7K4</accession>
<dbReference type="Proteomes" id="UP000291124">
    <property type="component" value="Chromosome"/>
</dbReference>
<reference evidence="3" key="1">
    <citation type="submission" date="2019-03" db="EMBL/GenBank/DDBJ databases">
        <title>Flavobacterium sp.</title>
        <authorList>
            <person name="Kim H."/>
        </authorList>
    </citation>
    <scope>NUCLEOTIDE SEQUENCE [LARGE SCALE GENOMIC DNA]</scope>
    <source>
        <strain evidence="3">GS13</strain>
    </source>
</reference>
<evidence type="ECO:0000313" key="2">
    <source>
        <dbReference type="EMBL" id="QBN18641.1"/>
    </source>
</evidence>
<proteinExistence type="predicted"/>
<dbReference type="EMBL" id="CP037933">
    <property type="protein sequence ID" value="QBN18641.1"/>
    <property type="molecule type" value="Genomic_DNA"/>
</dbReference>
<name>A0A4P6Y7K4_9FLAO</name>
<protein>
    <submittedName>
        <fullName evidence="2">Uncharacterized protein</fullName>
    </submittedName>
</protein>
<evidence type="ECO:0000256" key="1">
    <source>
        <dbReference type="SAM" id="SignalP"/>
    </source>
</evidence>
<dbReference type="AlphaFoldDB" id="A0A4P6Y7K4"/>
<dbReference type="KEGG" id="fnk:E1750_07390"/>
<keyword evidence="1" id="KW-0732">Signal</keyword>
<sequence>MKTSILKTVLVFLVVPFVSCTNDDSTDSSTATSADKTSFKLNGTLITADESTATHYTNSVAGGKYIDVFVSKGGKDVLEFHFPAVAGTYPAQQNFNMTTSWLTYEANGGVAFPADFFHSTSGEIKVTTLDVAGKKIRATFNFVGNNSTTNATITEGVLVVNTITVQ</sequence>
<dbReference type="OrthoDB" id="1494580at2"/>
<feature type="chain" id="PRO_5020358549" evidence="1">
    <location>
        <begin position="21"/>
        <end position="166"/>
    </location>
</feature>
<gene>
    <name evidence="2" type="ORF">E1750_07390</name>
</gene>
<feature type="signal peptide" evidence="1">
    <location>
        <begin position="1"/>
        <end position="20"/>
    </location>
</feature>
<organism evidence="2 3">
    <name type="scientific">Flavobacterium nackdongense</name>
    <dbReference type="NCBI Taxonomy" id="2547394"/>
    <lineage>
        <taxon>Bacteria</taxon>
        <taxon>Pseudomonadati</taxon>
        <taxon>Bacteroidota</taxon>
        <taxon>Flavobacteriia</taxon>
        <taxon>Flavobacteriales</taxon>
        <taxon>Flavobacteriaceae</taxon>
        <taxon>Flavobacterium</taxon>
    </lineage>
</organism>
<keyword evidence="3" id="KW-1185">Reference proteome</keyword>
<evidence type="ECO:0000313" key="3">
    <source>
        <dbReference type="Proteomes" id="UP000291124"/>
    </source>
</evidence>